<proteinExistence type="predicted"/>
<dbReference type="Proteomes" id="UP000543598">
    <property type="component" value="Unassembled WGS sequence"/>
</dbReference>
<dbReference type="EMBL" id="JABEMB010000014">
    <property type="protein sequence ID" value="NNH04309.1"/>
    <property type="molecule type" value="Genomic_DNA"/>
</dbReference>
<sequence length="588" mass="59749">MRTAGIVFASALGGLLLLTVAAGVWVGIRGFLAYGHLLDAQRAAAAIQSQLDDPAVASTAIADIAAETSAARSLTSDPVWRVAEGAPWIGPQLAAVSTVAASVDDVAGSALTPLAEVASTFSLDSLRLQDGRIDLSSLSQIQDAATAGAASIGRAAASVDSLDRAPLVAPVRTAVDELGALLGDARNATDALARASALMPAMLGADGPRDYLLLFQNNAEWRSLGGIPGAMAVVHTDGGAISLVAQDSTSSFPRYAESVLPLDPEVQAIYGRRPALFMQNVTQVPDFAVSASLAREMWTREHGTQVDGVIAVDPVTLSYILTATGPVTLPTGDVLSADNAVPLLLNDVYKRYARPGDQDALFAAASAAVFDALASGSADPGALVTALTRAGDERRLLLWSAHDDDQALLAGTTLAGGLPVTDAEASTFGVYLNDGTGSKMDYYLAADTQVGWESCRLDAGGRATGVATLSVTLTSTAPADAAGLPPYITGGGSFGVEPGSARTLAYVYLPEGFELVGSSVTDDRGFGGGFHAGRQVLSFTVDLAPGQSAQAAVTVRTPGPVAPRIVAETTPTIGSSGVSSVAAVCIGA</sequence>
<accession>A0A7Y2M1K1</accession>
<evidence type="ECO:0000313" key="1">
    <source>
        <dbReference type="EMBL" id="NNH04309.1"/>
    </source>
</evidence>
<protein>
    <submittedName>
        <fullName evidence="1">DUF4012 domain-containing protein</fullName>
    </submittedName>
</protein>
<evidence type="ECO:0000313" key="2">
    <source>
        <dbReference type="Proteomes" id="UP000543598"/>
    </source>
</evidence>
<keyword evidence="2" id="KW-1185">Reference proteome</keyword>
<reference evidence="1 2" key="1">
    <citation type="submission" date="2020-05" db="EMBL/GenBank/DDBJ databases">
        <title>MicrobeNet Type strains.</title>
        <authorList>
            <person name="Nicholson A.C."/>
        </authorList>
    </citation>
    <scope>NUCLEOTIDE SEQUENCE [LARGE SCALE GENOMIC DNA]</scope>
    <source>
        <strain evidence="1 2">JCM 14282</strain>
    </source>
</reference>
<dbReference type="InterPro" id="IPR025101">
    <property type="entry name" value="DUF4012"/>
</dbReference>
<name>A0A7Y2M1K1_9MICO</name>
<gene>
    <name evidence="1" type="ORF">HLA99_10655</name>
</gene>
<dbReference type="Pfam" id="PF13196">
    <property type="entry name" value="DUF4012"/>
    <property type="match status" value="1"/>
</dbReference>
<dbReference type="AlphaFoldDB" id="A0A7Y2M1K1"/>
<comment type="caution">
    <text evidence="1">The sequence shown here is derived from an EMBL/GenBank/DDBJ whole genome shotgun (WGS) entry which is preliminary data.</text>
</comment>
<organism evidence="1 2">
    <name type="scientific">Microbacterium ulmi</name>
    <dbReference type="NCBI Taxonomy" id="179095"/>
    <lineage>
        <taxon>Bacteria</taxon>
        <taxon>Bacillati</taxon>
        <taxon>Actinomycetota</taxon>
        <taxon>Actinomycetes</taxon>
        <taxon>Micrococcales</taxon>
        <taxon>Microbacteriaceae</taxon>
        <taxon>Microbacterium</taxon>
    </lineage>
</organism>